<protein>
    <submittedName>
        <fullName evidence="2">Uncharacterized protein</fullName>
    </submittedName>
</protein>
<proteinExistence type="predicted"/>
<reference evidence="2 3" key="1">
    <citation type="submission" date="2019-03" db="EMBL/GenBank/DDBJ databases">
        <title>First draft genome of Liparis tanakae, snailfish: a comprehensive survey of snailfish specific genes.</title>
        <authorList>
            <person name="Kim W."/>
            <person name="Song I."/>
            <person name="Jeong J.-H."/>
            <person name="Kim D."/>
            <person name="Kim S."/>
            <person name="Ryu S."/>
            <person name="Song J.Y."/>
            <person name="Lee S.K."/>
        </authorList>
    </citation>
    <scope>NUCLEOTIDE SEQUENCE [LARGE SCALE GENOMIC DNA]</scope>
    <source>
        <tissue evidence="2">Muscle</tissue>
    </source>
</reference>
<name>A0A4Z2HNP8_9TELE</name>
<gene>
    <name evidence="2" type="ORF">EYF80_022598</name>
</gene>
<dbReference type="EMBL" id="SRLO01000208">
    <property type="protein sequence ID" value="TNN67181.1"/>
    <property type="molecule type" value="Genomic_DNA"/>
</dbReference>
<sequence>MHQVLTRLQGWRRVVYLRIENAEGYLFLHHSPHRYHNQIRQLPREHRPPYSTSLLAPGSLPSVLKPTVLDGPCRSVTICSDTVTEKINRWPELFSSSILRETHAVAVVHMEVWSIYRDTPGHRRPGNMWSARPERTVTDSSCSAPGSRRWTETGRPGPLGALSLTKEITAGCHLASSARGGRIRGAKSNAEATLQRREPKQEHYTCITALLASVLVRLVYARKCSAVTRGHLKPLYTLRDEGMGGKTGKEREERMENRMTREDEMLEKWKEARSEPE</sequence>
<feature type="region of interest" description="Disordered" evidence="1">
    <location>
        <begin position="239"/>
        <end position="277"/>
    </location>
</feature>
<organism evidence="2 3">
    <name type="scientific">Liparis tanakae</name>
    <name type="common">Tanaka's snailfish</name>
    <dbReference type="NCBI Taxonomy" id="230148"/>
    <lineage>
        <taxon>Eukaryota</taxon>
        <taxon>Metazoa</taxon>
        <taxon>Chordata</taxon>
        <taxon>Craniata</taxon>
        <taxon>Vertebrata</taxon>
        <taxon>Euteleostomi</taxon>
        <taxon>Actinopterygii</taxon>
        <taxon>Neopterygii</taxon>
        <taxon>Teleostei</taxon>
        <taxon>Neoteleostei</taxon>
        <taxon>Acanthomorphata</taxon>
        <taxon>Eupercaria</taxon>
        <taxon>Perciformes</taxon>
        <taxon>Cottioidei</taxon>
        <taxon>Cottales</taxon>
        <taxon>Liparidae</taxon>
        <taxon>Liparis</taxon>
    </lineage>
</organism>
<accession>A0A4Z2HNP8</accession>
<evidence type="ECO:0000313" key="2">
    <source>
        <dbReference type="EMBL" id="TNN67181.1"/>
    </source>
</evidence>
<dbReference type="AlphaFoldDB" id="A0A4Z2HNP8"/>
<feature type="region of interest" description="Disordered" evidence="1">
    <location>
        <begin position="126"/>
        <end position="158"/>
    </location>
</feature>
<dbReference type="Proteomes" id="UP000314294">
    <property type="component" value="Unassembled WGS sequence"/>
</dbReference>
<keyword evidence="3" id="KW-1185">Reference proteome</keyword>
<comment type="caution">
    <text evidence="2">The sequence shown here is derived from an EMBL/GenBank/DDBJ whole genome shotgun (WGS) entry which is preliminary data.</text>
</comment>
<evidence type="ECO:0000256" key="1">
    <source>
        <dbReference type="SAM" id="MobiDB-lite"/>
    </source>
</evidence>
<evidence type="ECO:0000313" key="3">
    <source>
        <dbReference type="Proteomes" id="UP000314294"/>
    </source>
</evidence>